<dbReference type="Pfam" id="PF02368">
    <property type="entry name" value="Big_2"/>
    <property type="match status" value="5"/>
</dbReference>
<feature type="domain" description="BIG2" evidence="1">
    <location>
        <begin position="300"/>
        <end position="381"/>
    </location>
</feature>
<dbReference type="SUPFAM" id="SSF49373">
    <property type="entry name" value="Invasin/intimin cell-adhesion fragments"/>
    <property type="match status" value="3"/>
</dbReference>
<keyword evidence="3" id="KW-1185">Reference proteome</keyword>
<dbReference type="SMART" id="SM00635">
    <property type="entry name" value="BID_2"/>
    <property type="match status" value="5"/>
</dbReference>
<dbReference type="OrthoDB" id="123388at2"/>
<feature type="domain" description="BIG2" evidence="1">
    <location>
        <begin position="386"/>
        <end position="467"/>
    </location>
</feature>
<evidence type="ECO:0000259" key="1">
    <source>
        <dbReference type="SMART" id="SM00635"/>
    </source>
</evidence>
<feature type="domain" description="BIG2" evidence="1">
    <location>
        <begin position="214"/>
        <end position="295"/>
    </location>
</feature>
<dbReference type="RefSeq" id="WP_117297353.1">
    <property type="nucleotide sequence ID" value="NZ_QVQT02000001.1"/>
</dbReference>
<feature type="domain" description="BIG2" evidence="1">
    <location>
        <begin position="42"/>
        <end position="123"/>
    </location>
</feature>
<protein>
    <recommendedName>
        <fullName evidence="1">BIG2 domain-containing protein</fullName>
    </recommendedName>
</protein>
<dbReference type="PROSITE" id="PS51257">
    <property type="entry name" value="PROKAR_LIPOPROTEIN"/>
    <property type="match status" value="1"/>
</dbReference>
<reference evidence="2 3" key="1">
    <citation type="submission" date="2018-08" db="EMBL/GenBank/DDBJ databases">
        <title>Acidipila sp. 4G-K13, an acidobacterium isolated from forest soil.</title>
        <authorList>
            <person name="Gao Z.-H."/>
            <person name="Qiu L.-H."/>
        </authorList>
    </citation>
    <scope>NUCLEOTIDE SEQUENCE [LARGE SCALE GENOMIC DNA]</scope>
    <source>
        <strain evidence="2 3">4G-K13</strain>
    </source>
</reference>
<proteinExistence type="predicted"/>
<evidence type="ECO:0000313" key="3">
    <source>
        <dbReference type="Proteomes" id="UP000264702"/>
    </source>
</evidence>
<evidence type="ECO:0000313" key="2">
    <source>
        <dbReference type="EMBL" id="RFU18179.1"/>
    </source>
</evidence>
<comment type="caution">
    <text evidence="2">The sequence shown here is derived from an EMBL/GenBank/DDBJ whole genome shotgun (WGS) entry which is preliminary data.</text>
</comment>
<feature type="domain" description="BIG2" evidence="1">
    <location>
        <begin position="128"/>
        <end position="209"/>
    </location>
</feature>
<dbReference type="Proteomes" id="UP000264702">
    <property type="component" value="Unassembled WGS sequence"/>
</dbReference>
<dbReference type="EMBL" id="QVQT01000001">
    <property type="protein sequence ID" value="RFU18179.1"/>
    <property type="molecule type" value="Genomic_DNA"/>
</dbReference>
<dbReference type="AlphaFoldDB" id="A0A372ITR1"/>
<dbReference type="Gene3D" id="2.60.40.1080">
    <property type="match status" value="5"/>
</dbReference>
<dbReference type="InterPro" id="IPR008964">
    <property type="entry name" value="Invasin/intimin_cell_adhesion"/>
</dbReference>
<sequence length="632" mass="62462">MKNPAEAFSAASQTAVATAAAFLMLFLLACGAPPMTTTTTMHLISLVVTPSASSIALGQVQQLKATGVFSDGTIKDLTQSAAWTSSTPALAGVDASGLVTSLSPGAANVTAAIEDFRSSAVLSISKAALVSIALSPEASSVALGNTIQLTATGTYTDKTTQDLSSLVTWTSSQPDVAVMSSSGLAVSRSIGTSTVAAALGSIDASTPLTVSAAGLVSIAVAQNHTAIPLGTTAQFTAKGTYTDGSTQDLTSSVRWSSLPAGVLNMASTGLATTKTTGAATITAASGPISGSGALTVTAAALTSISVVSSNPAMPLGTRQQLTATGTYTDGSTHDLTTSAAWSSTSADVVTSSGGGLVSANSLGSATISAVSAAISGNIDLTVSQATLSSISITPASLTMPLAGSHQLSATGIYTDGSSHDITQSVTWTVDDPTVAGIDSTGTATALKVGATNVESSSGGATGSITLTVQPLSAVGYFTHAASDPDANVRMTNPGTTGANLCSMVYVFDQDQQMAECCGCVISPDGLRTLSLKNDLLSNPLTGVSPVAGSVMLVPSDYATNTSCNAATLTPSGLTVAWATHLQTTPASPATATETPLSLTPLDPALTSALQAQCSFIQQLGSGHGICSCGTGD</sequence>
<accession>A0A372ITR1</accession>
<organism evidence="2 3">
    <name type="scientific">Paracidobacterium acidisoli</name>
    <dbReference type="NCBI Taxonomy" id="2303751"/>
    <lineage>
        <taxon>Bacteria</taxon>
        <taxon>Pseudomonadati</taxon>
        <taxon>Acidobacteriota</taxon>
        <taxon>Terriglobia</taxon>
        <taxon>Terriglobales</taxon>
        <taxon>Acidobacteriaceae</taxon>
        <taxon>Paracidobacterium</taxon>
    </lineage>
</organism>
<name>A0A372ITR1_9BACT</name>
<gene>
    <name evidence="2" type="ORF">D0Y96_00955</name>
</gene>
<dbReference type="InterPro" id="IPR003343">
    <property type="entry name" value="Big_2"/>
</dbReference>